<dbReference type="Proteomes" id="UP000326950">
    <property type="component" value="Unassembled WGS sequence"/>
</dbReference>
<dbReference type="OrthoDB" id="4437859at2759"/>
<organism evidence="1 2">
    <name type="scientific">Aspergillus tamarii</name>
    <dbReference type="NCBI Taxonomy" id="41984"/>
    <lineage>
        <taxon>Eukaryota</taxon>
        <taxon>Fungi</taxon>
        <taxon>Dikarya</taxon>
        <taxon>Ascomycota</taxon>
        <taxon>Pezizomycotina</taxon>
        <taxon>Eurotiomycetes</taxon>
        <taxon>Eurotiomycetidae</taxon>
        <taxon>Eurotiales</taxon>
        <taxon>Aspergillaceae</taxon>
        <taxon>Aspergillus</taxon>
        <taxon>Aspergillus subgen. Circumdati</taxon>
    </lineage>
</organism>
<evidence type="ECO:0000313" key="1">
    <source>
        <dbReference type="EMBL" id="KAE8164572.1"/>
    </source>
</evidence>
<proteinExistence type="predicted"/>
<dbReference type="AlphaFoldDB" id="A0A5N6V0V7"/>
<dbReference type="EMBL" id="ML738607">
    <property type="protein sequence ID" value="KAE8164572.1"/>
    <property type="molecule type" value="Genomic_DNA"/>
</dbReference>
<evidence type="ECO:0000313" key="2">
    <source>
        <dbReference type="Proteomes" id="UP000326950"/>
    </source>
</evidence>
<protein>
    <submittedName>
        <fullName evidence="1">Uncharacterized protein</fullName>
    </submittedName>
</protein>
<gene>
    <name evidence="1" type="ORF">BDV40DRAFT_260383</name>
</gene>
<keyword evidence="2" id="KW-1185">Reference proteome</keyword>
<accession>A0A5N6V0V7</accession>
<name>A0A5N6V0V7_ASPTM</name>
<reference evidence="1 2" key="1">
    <citation type="submission" date="2019-04" db="EMBL/GenBank/DDBJ databases">
        <title>Friends and foes A comparative genomics study of 23 Aspergillus species from section Flavi.</title>
        <authorList>
            <consortium name="DOE Joint Genome Institute"/>
            <person name="Kjaerbolling I."/>
            <person name="Vesth T."/>
            <person name="Frisvad J.C."/>
            <person name="Nybo J.L."/>
            <person name="Theobald S."/>
            <person name="Kildgaard S."/>
            <person name="Isbrandt T."/>
            <person name="Kuo A."/>
            <person name="Sato A."/>
            <person name="Lyhne E.K."/>
            <person name="Kogle M.E."/>
            <person name="Wiebenga A."/>
            <person name="Kun R.S."/>
            <person name="Lubbers R.J."/>
            <person name="Makela M.R."/>
            <person name="Barry K."/>
            <person name="Chovatia M."/>
            <person name="Clum A."/>
            <person name="Daum C."/>
            <person name="Haridas S."/>
            <person name="He G."/>
            <person name="LaButti K."/>
            <person name="Lipzen A."/>
            <person name="Mondo S."/>
            <person name="Riley R."/>
            <person name="Salamov A."/>
            <person name="Simmons B.A."/>
            <person name="Magnuson J.K."/>
            <person name="Henrissat B."/>
            <person name="Mortensen U.H."/>
            <person name="Larsen T.O."/>
            <person name="Devries R.P."/>
            <person name="Grigoriev I.V."/>
            <person name="Machida M."/>
            <person name="Baker S.E."/>
            <person name="Andersen M.R."/>
        </authorList>
    </citation>
    <scope>NUCLEOTIDE SEQUENCE [LARGE SCALE GENOMIC DNA]</scope>
    <source>
        <strain evidence="1 2">CBS 117626</strain>
    </source>
</reference>
<sequence length="182" mass="21507">MAESSNARAPAGFKFLEVLITLPAECPRMYDKLKQMRDRLTSHKHLIDRTTPFNPGTYDLYFKVYEDMNDPAVVTMRLLADKGEKQVIGELITICVPENVRVDWDPMMPVPEKPEDDRSYVRYGNLWFNRDFLICYNAVLSMVDVMLKDEERVQEEAQRRFRNPFPYYPSAHPEWKFFKKGK</sequence>